<dbReference type="GO" id="GO:0004803">
    <property type="term" value="F:transposase activity"/>
    <property type="evidence" value="ECO:0007669"/>
    <property type="project" value="InterPro"/>
</dbReference>
<feature type="domain" description="Transposase IS200-like" evidence="1">
    <location>
        <begin position="19"/>
        <end position="137"/>
    </location>
</feature>
<dbReference type="PANTHER" id="PTHR36966:SF1">
    <property type="entry name" value="REP-ASSOCIATED TYROSINE TRANSPOSASE"/>
    <property type="match status" value="1"/>
</dbReference>
<comment type="caution">
    <text evidence="2">The sequence shown here is derived from an EMBL/GenBank/DDBJ whole genome shotgun (WGS) entry which is preliminary data.</text>
</comment>
<dbReference type="Proteomes" id="UP000317778">
    <property type="component" value="Unassembled WGS sequence"/>
</dbReference>
<accession>A0A532V919</accession>
<evidence type="ECO:0000313" key="3">
    <source>
        <dbReference type="Proteomes" id="UP000317778"/>
    </source>
</evidence>
<dbReference type="AlphaFoldDB" id="A0A532V919"/>
<dbReference type="PANTHER" id="PTHR36966">
    <property type="entry name" value="REP-ASSOCIATED TYROSINE TRANSPOSASE"/>
    <property type="match status" value="1"/>
</dbReference>
<evidence type="ECO:0000313" key="2">
    <source>
        <dbReference type="EMBL" id="TKJ43666.1"/>
    </source>
</evidence>
<evidence type="ECO:0000259" key="1">
    <source>
        <dbReference type="SMART" id="SM01321"/>
    </source>
</evidence>
<dbReference type="EMBL" id="NJBO01000003">
    <property type="protein sequence ID" value="TKJ43666.1"/>
    <property type="molecule type" value="Genomic_DNA"/>
</dbReference>
<proteinExistence type="predicted"/>
<dbReference type="NCBIfam" id="NF047646">
    <property type="entry name" value="REP_Tyr_transpos"/>
    <property type="match status" value="1"/>
</dbReference>
<dbReference type="GO" id="GO:0006313">
    <property type="term" value="P:DNA transposition"/>
    <property type="evidence" value="ECO:0007669"/>
    <property type="project" value="InterPro"/>
</dbReference>
<reference evidence="2 3" key="1">
    <citation type="submission" date="2017-06" db="EMBL/GenBank/DDBJ databases">
        <title>Novel microbial phyla capable of carbon fixation and sulfur reduction in deep-sea sediments.</title>
        <authorList>
            <person name="Huang J."/>
            <person name="Baker B."/>
            <person name="Wang Y."/>
        </authorList>
    </citation>
    <scope>NUCLEOTIDE SEQUENCE [LARGE SCALE GENOMIC DNA]</scope>
    <source>
        <strain evidence="2">B3_TA06</strain>
    </source>
</reference>
<organism evidence="2 3">
    <name type="scientific">candidate division TA06 bacterium B3_TA06</name>
    <dbReference type="NCBI Taxonomy" id="2012487"/>
    <lineage>
        <taxon>Bacteria</taxon>
        <taxon>Bacteria division TA06</taxon>
    </lineage>
</organism>
<gene>
    <name evidence="2" type="ORF">CEE36_02990</name>
</gene>
<dbReference type="InterPro" id="IPR036515">
    <property type="entry name" value="Transposase_17_sf"/>
</dbReference>
<dbReference type="InterPro" id="IPR052715">
    <property type="entry name" value="RAYT_transposase"/>
</dbReference>
<protein>
    <recommendedName>
        <fullName evidence="1">Transposase IS200-like domain-containing protein</fullName>
    </recommendedName>
</protein>
<dbReference type="SUPFAM" id="SSF143422">
    <property type="entry name" value="Transposase IS200-like"/>
    <property type="match status" value="1"/>
</dbReference>
<dbReference type="Gene3D" id="3.30.70.1290">
    <property type="entry name" value="Transposase IS200-like"/>
    <property type="match status" value="1"/>
</dbReference>
<name>A0A532V919_UNCT6</name>
<sequence>MSDDLIYKQHKHNPPHLFIPKAKYFITASTYQKKPFLSSHESKSRLLESIIKGCDKSNWLLEDWVILDNHYHLMLQAPEEDPDLSKMISEIHRFTALWIKKNALEAKSAKRIFWNYWDRCITHERSYFARLNYIYFNPVKHGYVPNPEDYPHGSYYYRIKTEEERLKKLQQDYPWGRVNVNDDF</sequence>
<dbReference type="Pfam" id="PF01797">
    <property type="entry name" value="Y1_Tnp"/>
    <property type="match status" value="1"/>
</dbReference>
<dbReference type="SMART" id="SM01321">
    <property type="entry name" value="Y1_Tnp"/>
    <property type="match status" value="1"/>
</dbReference>
<dbReference type="InterPro" id="IPR002686">
    <property type="entry name" value="Transposase_17"/>
</dbReference>
<dbReference type="GO" id="GO:0043565">
    <property type="term" value="F:sequence-specific DNA binding"/>
    <property type="evidence" value="ECO:0007669"/>
    <property type="project" value="TreeGrafter"/>
</dbReference>